<organism evidence="2 3">
    <name type="scientific">Cuscuta australis</name>
    <dbReference type="NCBI Taxonomy" id="267555"/>
    <lineage>
        <taxon>Eukaryota</taxon>
        <taxon>Viridiplantae</taxon>
        <taxon>Streptophyta</taxon>
        <taxon>Embryophyta</taxon>
        <taxon>Tracheophyta</taxon>
        <taxon>Spermatophyta</taxon>
        <taxon>Magnoliopsida</taxon>
        <taxon>eudicotyledons</taxon>
        <taxon>Gunneridae</taxon>
        <taxon>Pentapetalae</taxon>
        <taxon>asterids</taxon>
        <taxon>lamiids</taxon>
        <taxon>Solanales</taxon>
        <taxon>Convolvulaceae</taxon>
        <taxon>Cuscuteae</taxon>
        <taxon>Cuscuta</taxon>
        <taxon>Cuscuta subgen. Grammica</taxon>
        <taxon>Cuscuta sect. Cleistogrammica</taxon>
    </lineage>
</organism>
<feature type="compositionally biased region" description="Polar residues" evidence="1">
    <location>
        <begin position="66"/>
        <end position="84"/>
    </location>
</feature>
<keyword evidence="3" id="KW-1185">Reference proteome</keyword>
<feature type="region of interest" description="Disordered" evidence="1">
    <location>
        <begin position="1"/>
        <end position="141"/>
    </location>
</feature>
<reference evidence="2 3" key="1">
    <citation type="submission" date="2018-06" db="EMBL/GenBank/DDBJ databases">
        <title>The Genome of Cuscuta australis (Dodder) Provides Insight into the Evolution of Plant Parasitism.</title>
        <authorList>
            <person name="Liu H."/>
        </authorList>
    </citation>
    <scope>NUCLEOTIDE SEQUENCE [LARGE SCALE GENOMIC DNA]</scope>
    <source>
        <strain evidence="3">cv. Yunnan</strain>
        <tissue evidence="2">Vines</tissue>
    </source>
</reference>
<protein>
    <submittedName>
        <fullName evidence="2">Uncharacterized protein</fullName>
    </submittedName>
</protein>
<sequence>MVYETQTTKTNTTHIRQLTNKTKRFAKPQKQSPQKSINSDNSPALDKRSYQKSIPSSSAAVEPLDSSDTSPPASSGKQRTSVQKLSAMCESSASPAVSGAVVSAVTKDSDEEDETVGPPSSQVGSGGGGRAVLADLGGGCS</sequence>
<accession>A0A328EB03</accession>
<gene>
    <name evidence="2" type="ORF">DM860_001684</name>
</gene>
<dbReference type="AlphaFoldDB" id="A0A328EB03"/>
<evidence type="ECO:0000256" key="1">
    <source>
        <dbReference type="SAM" id="MobiDB-lite"/>
    </source>
</evidence>
<feature type="compositionally biased region" description="Polar residues" evidence="1">
    <location>
        <begin position="1"/>
        <end position="20"/>
    </location>
</feature>
<comment type="caution">
    <text evidence="2">The sequence shown here is derived from an EMBL/GenBank/DDBJ whole genome shotgun (WGS) entry which is preliminary data.</text>
</comment>
<evidence type="ECO:0000313" key="2">
    <source>
        <dbReference type="EMBL" id="RAL54556.1"/>
    </source>
</evidence>
<dbReference type="EMBL" id="NQVE01000009">
    <property type="protein sequence ID" value="RAL54556.1"/>
    <property type="molecule type" value="Genomic_DNA"/>
</dbReference>
<feature type="compositionally biased region" description="Polar residues" evidence="1">
    <location>
        <begin position="29"/>
        <end position="42"/>
    </location>
</feature>
<feature type="compositionally biased region" description="Low complexity" evidence="1">
    <location>
        <begin position="91"/>
        <end position="105"/>
    </location>
</feature>
<name>A0A328EB03_9ASTE</name>
<dbReference type="Proteomes" id="UP000249390">
    <property type="component" value="Unassembled WGS sequence"/>
</dbReference>
<feature type="compositionally biased region" description="Gly residues" evidence="1">
    <location>
        <begin position="124"/>
        <end position="141"/>
    </location>
</feature>
<evidence type="ECO:0000313" key="3">
    <source>
        <dbReference type="Proteomes" id="UP000249390"/>
    </source>
</evidence>
<proteinExistence type="predicted"/>